<dbReference type="AlphaFoldDB" id="A0A4R3KJW2"/>
<evidence type="ECO:0000313" key="3">
    <source>
        <dbReference type="Proteomes" id="UP000295788"/>
    </source>
</evidence>
<feature type="domain" description="THIF-type NAD/FAD binding fold" evidence="1">
    <location>
        <begin position="12"/>
        <end position="238"/>
    </location>
</feature>
<dbReference type="Pfam" id="PF00899">
    <property type="entry name" value="ThiF"/>
    <property type="match status" value="1"/>
</dbReference>
<sequence>MIHAFSRFELGIGTENIQRLKQKTVAVLGIGGVGSYAVEALARSAIGRLILVDKDKVDITNINRQIHALHSTIGKPKVEVMRDRIKAINSECEVVPLHLFYNEHTADEIFSYDPDYIIDAIDTLSSKVHVILESKKRNIPIISSMGAANKLDPTQFIVTDISKTYMDPVAKFVRQQLKKHGIEKGVQVVFSPEKPLIPKKELFREVGKEESTIRKEKMPPSSNGFVPPMAGLIAASVVIRHFLELNKKGEKE</sequence>
<dbReference type="EMBL" id="SMAB01000003">
    <property type="protein sequence ID" value="TCS83822.1"/>
    <property type="molecule type" value="Genomic_DNA"/>
</dbReference>
<organism evidence="2 3">
    <name type="scientific">Tepidibacillus fermentans</name>
    <dbReference type="NCBI Taxonomy" id="1281767"/>
    <lineage>
        <taxon>Bacteria</taxon>
        <taxon>Bacillati</taxon>
        <taxon>Bacillota</taxon>
        <taxon>Bacilli</taxon>
        <taxon>Bacillales</taxon>
        <taxon>Bacillaceae</taxon>
        <taxon>Tepidibacillus</taxon>
    </lineage>
</organism>
<dbReference type="PANTHER" id="PTHR43267:SF1">
    <property type="entry name" value="TRNA THREONYLCARBAMOYLADENOSINE DEHYDRATASE"/>
    <property type="match status" value="1"/>
</dbReference>
<dbReference type="InterPro" id="IPR045886">
    <property type="entry name" value="ThiF/MoeB/HesA"/>
</dbReference>
<protein>
    <submittedName>
        <fullName evidence="2">tRNA A37 threonylcarbamoyladenosine dehydratase</fullName>
    </submittedName>
</protein>
<dbReference type="FunFam" id="3.40.50.720:FF:000141">
    <property type="entry name" value="tRNA threonylcarbamoyladenosine dehydratase"/>
    <property type="match status" value="1"/>
</dbReference>
<proteinExistence type="predicted"/>
<keyword evidence="3" id="KW-1185">Reference proteome</keyword>
<dbReference type="GO" id="GO:0061504">
    <property type="term" value="P:cyclic threonylcarbamoyladenosine biosynthetic process"/>
    <property type="evidence" value="ECO:0007669"/>
    <property type="project" value="TreeGrafter"/>
</dbReference>
<evidence type="ECO:0000313" key="2">
    <source>
        <dbReference type="EMBL" id="TCS83822.1"/>
    </source>
</evidence>
<comment type="caution">
    <text evidence="2">The sequence shown here is derived from an EMBL/GenBank/DDBJ whole genome shotgun (WGS) entry which is preliminary data.</text>
</comment>
<dbReference type="InterPro" id="IPR035985">
    <property type="entry name" value="Ubiquitin-activating_enz"/>
</dbReference>
<accession>A0A4R3KJW2</accession>
<dbReference type="PANTHER" id="PTHR43267">
    <property type="entry name" value="TRNA THREONYLCARBAMOYLADENOSINE DEHYDRATASE"/>
    <property type="match status" value="1"/>
</dbReference>
<dbReference type="OrthoDB" id="9804150at2"/>
<dbReference type="GO" id="GO:0008641">
    <property type="term" value="F:ubiquitin-like modifier activating enzyme activity"/>
    <property type="evidence" value="ECO:0007669"/>
    <property type="project" value="InterPro"/>
</dbReference>
<dbReference type="Proteomes" id="UP000295788">
    <property type="component" value="Unassembled WGS sequence"/>
</dbReference>
<name>A0A4R3KJW2_9BACI</name>
<reference evidence="2 3" key="1">
    <citation type="submission" date="2019-03" db="EMBL/GenBank/DDBJ databases">
        <title>Genomic Encyclopedia of Type Strains, Phase IV (KMG-IV): sequencing the most valuable type-strain genomes for metagenomic binning, comparative biology and taxonomic classification.</title>
        <authorList>
            <person name="Goeker M."/>
        </authorList>
    </citation>
    <scope>NUCLEOTIDE SEQUENCE [LARGE SCALE GENOMIC DNA]</scope>
    <source>
        <strain evidence="2 3">DSM 23802</strain>
    </source>
</reference>
<dbReference type="CDD" id="cd00755">
    <property type="entry name" value="YgdL_like"/>
    <property type="match status" value="1"/>
</dbReference>
<dbReference type="RefSeq" id="WP_132767221.1">
    <property type="nucleotide sequence ID" value="NZ_SMAB01000003.1"/>
</dbReference>
<dbReference type="Gene3D" id="3.40.50.720">
    <property type="entry name" value="NAD(P)-binding Rossmann-like Domain"/>
    <property type="match status" value="1"/>
</dbReference>
<gene>
    <name evidence="2" type="ORF">EDD72_103148</name>
</gene>
<dbReference type="GO" id="GO:0061503">
    <property type="term" value="F:tRNA threonylcarbamoyladenosine dehydratase"/>
    <property type="evidence" value="ECO:0007669"/>
    <property type="project" value="TreeGrafter"/>
</dbReference>
<evidence type="ECO:0000259" key="1">
    <source>
        <dbReference type="Pfam" id="PF00899"/>
    </source>
</evidence>
<dbReference type="InterPro" id="IPR000594">
    <property type="entry name" value="ThiF_NAD_FAD-bd"/>
</dbReference>
<dbReference type="SUPFAM" id="SSF69572">
    <property type="entry name" value="Activating enzymes of the ubiquitin-like proteins"/>
    <property type="match status" value="1"/>
</dbReference>